<keyword evidence="2" id="KW-1185">Reference proteome</keyword>
<dbReference type="EMBL" id="BAAAKJ010000042">
    <property type="protein sequence ID" value="GAA1385878.1"/>
    <property type="molecule type" value="Genomic_DNA"/>
</dbReference>
<sequence length="148" mass="16405">MPPIPVRPGVYKIHAHIIGPGALVTATEFAVKYGAPVIVDRVNPLPIEQEWVIEPTEPVPGAPYVVRLAVHESAALVIAEEKLFVNSVPRPEWSKFTFEAVLGGVKILSEKGLAFNAGYRGQQIELVEPKPEFQQTWTLEFVRPIDEE</sequence>
<dbReference type="RefSeq" id="WP_344326272.1">
    <property type="nucleotide sequence ID" value="NZ_BAAAKJ010000042.1"/>
</dbReference>
<gene>
    <name evidence="1" type="ORF">GCM10009639_08890</name>
</gene>
<organism evidence="1 2">
    <name type="scientific">Kitasatospora putterlickiae</name>
    <dbReference type="NCBI Taxonomy" id="221725"/>
    <lineage>
        <taxon>Bacteria</taxon>
        <taxon>Bacillati</taxon>
        <taxon>Actinomycetota</taxon>
        <taxon>Actinomycetes</taxon>
        <taxon>Kitasatosporales</taxon>
        <taxon>Streptomycetaceae</taxon>
        <taxon>Kitasatospora</taxon>
    </lineage>
</organism>
<name>A0ABP4IE11_9ACTN</name>
<accession>A0ABP4IE11</accession>
<dbReference type="Proteomes" id="UP001499863">
    <property type="component" value="Unassembled WGS sequence"/>
</dbReference>
<evidence type="ECO:0000313" key="1">
    <source>
        <dbReference type="EMBL" id="GAA1385878.1"/>
    </source>
</evidence>
<reference evidence="2" key="1">
    <citation type="journal article" date="2019" name="Int. J. Syst. Evol. Microbiol.">
        <title>The Global Catalogue of Microorganisms (GCM) 10K type strain sequencing project: providing services to taxonomists for standard genome sequencing and annotation.</title>
        <authorList>
            <consortium name="The Broad Institute Genomics Platform"/>
            <consortium name="The Broad Institute Genome Sequencing Center for Infectious Disease"/>
            <person name="Wu L."/>
            <person name="Ma J."/>
        </authorList>
    </citation>
    <scope>NUCLEOTIDE SEQUENCE [LARGE SCALE GENOMIC DNA]</scope>
    <source>
        <strain evidence="2">JCM 12393</strain>
    </source>
</reference>
<evidence type="ECO:0000313" key="2">
    <source>
        <dbReference type="Proteomes" id="UP001499863"/>
    </source>
</evidence>
<comment type="caution">
    <text evidence="1">The sequence shown here is derived from an EMBL/GenBank/DDBJ whole genome shotgun (WGS) entry which is preliminary data.</text>
</comment>
<proteinExistence type="predicted"/>
<protein>
    <submittedName>
        <fullName evidence="1">Uncharacterized protein</fullName>
    </submittedName>
</protein>